<evidence type="ECO:0000313" key="2">
    <source>
        <dbReference type="Proteomes" id="UP000242231"/>
    </source>
</evidence>
<organism evidence="1 2">
    <name type="scientific">Oceanisphaera arctica</name>
    <dbReference type="NCBI Taxonomy" id="641510"/>
    <lineage>
        <taxon>Bacteria</taxon>
        <taxon>Pseudomonadati</taxon>
        <taxon>Pseudomonadota</taxon>
        <taxon>Gammaproteobacteria</taxon>
        <taxon>Aeromonadales</taxon>
        <taxon>Aeromonadaceae</taxon>
        <taxon>Oceanisphaera</taxon>
    </lineage>
</organism>
<dbReference type="PANTHER" id="PTHR38605:SF1">
    <property type="entry name" value="ATPASE"/>
    <property type="match status" value="1"/>
</dbReference>
<evidence type="ECO:0008006" key="3">
    <source>
        <dbReference type="Google" id="ProtNLM"/>
    </source>
</evidence>
<name>A0A2P5TMA6_9GAMM</name>
<evidence type="ECO:0000313" key="1">
    <source>
        <dbReference type="EMBL" id="PPL16568.1"/>
    </source>
</evidence>
<gene>
    <name evidence="1" type="ORF">UN63_08390</name>
</gene>
<protein>
    <recommendedName>
        <fullName evidence="3">ATPase</fullName>
    </recommendedName>
</protein>
<dbReference type="Proteomes" id="UP000242231">
    <property type="component" value="Unassembled WGS sequence"/>
</dbReference>
<reference evidence="2" key="1">
    <citation type="submission" date="2016-11" db="EMBL/GenBank/DDBJ databases">
        <authorList>
            <person name="Sisinthy S."/>
            <person name="Ara S."/>
            <person name="Gundlapally S.R."/>
        </authorList>
    </citation>
    <scope>NUCLEOTIDE SEQUENCE [LARGE SCALE GENOMIC DNA]</scope>
    <source>
        <strain evidence="2">V1-41</strain>
    </source>
</reference>
<keyword evidence="2" id="KW-1185">Reference proteome</keyword>
<proteinExistence type="predicted"/>
<dbReference type="AlphaFoldDB" id="A0A2P5TMA6"/>
<dbReference type="OrthoDB" id="9777645at2"/>
<accession>A0A2P5TMA6</accession>
<comment type="caution">
    <text evidence="1">The sequence shown here is derived from an EMBL/GenBank/DDBJ whole genome shotgun (WGS) entry which is preliminary data.</text>
</comment>
<dbReference type="PIRSF" id="PIRSF019381">
    <property type="entry name" value="YcjX"/>
    <property type="match status" value="1"/>
</dbReference>
<dbReference type="Pfam" id="PF04317">
    <property type="entry name" value="DUF463"/>
    <property type="match status" value="1"/>
</dbReference>
<dbReference type="RefSeq" id="WP_104486329.1">
    <property type="nucleotide sequence ID" value="NZ_BMYB01000005.1"/>
</dbReference>
<dbReference type="EMBL" id="MPZM01000014">
    <property type="protein sequence ID" value="PPL16568.1"/>
    <property type="molecule type" value="Genomic_DNA"/>
</dbReference>
<dbReference type="InterPro" id="IPR007413">
    <property type="entry name" value="YcjX-like"/>
</dbReference>
<sequence length="477" mass="53745">MSRTPLDQWRNSQWRNAQWRNKAGAWVQRGLDQRLRLAVTGLSRSGKTAFITSLVNQLEHAGLDARLPHWPPAAEGRLLGIQRVPSRHHHVPAFGYEAALGQLSATPPCWPEPTRGISEITLAIRYRPKNRLKRKLQDTATLYLEIVDYPGEWLLDLPLLGMSYAQWSEQQRQLLQTPALAELATPWLQAGALLAADGPAEDGKLAPLAAAYTQWLHDIKRECGAYLVQPGRFILPGEYRDAPMLQFVPWVWDPVPGGLNDSHHYGMMEARFEHYKKHLVQGFYKDFFAGFDRQIVLVDCLTPLNRGPDSFADLRRALNAILQSFEYGKSGWWQRLFAPRIDKLLFAATKADHLTPDQHGRLATLLGTLVRGGHRHARLSGIDIHTLALAAIRATSSGQVSHQGETIPALQGRRLDKLDAVALYPGEVPESLPEEAFWRQQGFDFTEFAPPEWQPEQPLPHLRLDQALAFLLGDKLS</sequence>
<dbReference type="PANTHER" id="PTHR38605">
    <property type="entry name" value="ATPASE-RELATED"/>
    <property type="match status" value="1"/>
</dbReference>